<name>A0ABX1MYF7_9RHOO</name>
<feature type="domain" description="Putative glycogen debranching enzyme N-terminal" evidence="1">
    <location>
        <begin position="27"/>
        <end position="219"/>
    </location>
</feature>
<dbReference type="Proteomes" id="UP000601990">
    <property type="component" value="Unassembled WGS sequence"/>
</dbReference>
<proteinExistence type="predicted"/>
<gene>
    <name evidence="3" type="ORF">GO608_06745</name>
</gene>
<dbReference type="InterPro" id="IPR012341">
    <property type="entry name" value="6hp_glycosidase-like_sf"/>
</dbReference>
<dbReference type="RefSeq" id="WP_169198308.1">
    <property type="nucleotide sequence ID" value="NZ_WTVH02000008.1"/>
</dbReference>
<evidence type="ECO:0000313" key="3">
    <source>
        <dbReference type="EMBL" id="NMF93023.1"/>
    </source>
</evidence>
<feature type="domain" description="Mannosylglycerate hydrolase MGH1-like glycoside hydrolase" evidence="2">
    <location>
        <begin position="304"/>
        <end position="604"/>
    </location>
</feature>
<dbReference type="InterPro" id="IPR008928">
    <property type="entry name" value="6-hairpin_glycosidase_sf"/>
</dbReference>
<organism evidence="3 4">
    <name type="scientific">Aromatoleum buckelii</name>
    <dbReference type="NCBI Taxonomy" id="200254"/>
    <lineage>
        <taxon>Bacteria</taxon>
        <taxon>Pseudomonadati</taxon>
        <taxon>Pseudomonadota</taxon>
        <taxon>Betaproteobacteria</taxon>
        <taxon>Rhodocyclales</taxon>
        <taxon>Rhodocyclaceae</taxon>
        <taxon>Aromatoleum</taxon>
    </lineage>
</organism>
<comment type="caution">
    <text evidence="3">The sequence shown here is derived from an EMBL/GenBank/DDBJ whole genome shotgun (WGS) entry which is preliminary data.</text>
</comment>
<dbReference type="SUPFAM" id="SSF48208">
    <property type="entry name" value="Six-hairpin glycosidases"/>
    <property type="match status" value="1"/>
</dbReference>
<evidence type="ECO:0000259" key="2">
    <source>
        <dbReference type="Pfam" id="PF22422"/>
    </source>
</evidence>
<dbReference type="InterPro" id="IPR054491">
    <property type="entry name" value="MGH1-like_GH"/>
</dbReference>
<dbReference type="EMBL" id="WTVH01000009">
    <property type="protein sequence ID" value="NMF93023.1"/>
    <property type="molecule type" value="Genomic_DNA"/>
</dbReference>
<dbReference type="InterPro" id="IPR032856">
    <property type="entry name" value="GDE_N_bis"/>
</dbReference>
<protein>
    <submittedName>
        <fullName evidence="3">Amylo-alpha-1,6-glucosidase</fullName>
    </submittedName>
</protein>
<sequence>MQDAIQIDDRWYVLATSSLADDRTRVLKQGDTFALFDRYGDVRHIGIAEQGLYHGGMRFLSQQRLLLNGVRPMLLNSTMKQDNSLLAVDLTNPDLSVGGRAIDKGTVHVFRGKLLWEAVLHEHLRVMNYGREPLDLTLTLEFAADYADIFEVRGFQRAQVGELAAPTVGAREIVLGYRGRDGLTRHTRIEVDQQPCSADASQLTFALRLEPQQSRDLFVSVTCEVEGECTVCSYDQAYALNKQQLHAWDETDCAIHTSNEQFNSWLNRSFADLRMLTTETADGPYPYAGVPWFSTPFGRDGIITALQYLWVNPQLAKGVLQFLASTQAQKKNPERDAEPGKILHETRTGELANLGEIPFDRYYGSVDATPLFVVLAGAYWERTGDRDLIAALWPNIERALAWIDTYGDADGDGFVEYARHSSKGLQQQGWKDSDDSVFYADGRLVEPPVALCEVQGYVYEAKRYAARFAALLGDPQRAAALERQAEALRTRFDQAFWIEALGTYAIALDGTKRPCRVRSSNAGHALFSGIAGVDRAAAVARTLLAEDMFSGWGIRTLSSREARYNPMSYHNGSIWPHDNALVAGGFARYGLKREVLRVMEGMFESSVFMDLYRLPELFCGFGQRPGEGPTLYPVACLPQAWASATVFYLLQSCLGLSFRPETAEIVFDNAALPGFLDRVTIRGLHIPSGSVDLTLYRRAQDVTLHVTRKQGEVRVVSMK</sequence>
<accession>A0ABX1MYF7</accession>
<evidence type="ECO:0000313" key="4">
    <source>
        <dbReference type="Proteomes" id="UP000601990"/>
    </source>
</evidence>
<evidence type="ECO:0000259" key="1">
    <source>
        <dbReference type="Pfam" id="PF14742"/>
    </source>
</evidence>
<dbReference type="Pfam" id="PF22422">
    <property type="entry name" value="MGH1-like_GH"/>
    <property type="match status" value="1"/>
</dbReference>
<dbReference type="Pfam" id="PF14742">
    <property type="entry name" value="GDE_N_bis"/>
    <property type="match status" value="1"/>
</dbReference>
<reference evidence="3" key="1">
    <citation type="submission" date="2019-12" db="EMBL/GenBank/DDBJ databases">
        <title>Comparative genomics gives insights into the taxonomy of the Azoarcus-Aromatoleum group and reveals separate origins of nif in the plant-associated Azoarcus and non-plant-associated Aromatoleum sub-groups.</title>
        <authorList>
            <person name="Lafos M."/>
            <person name="Maluk M."/>
            <person name="Batista M."/>
            <person name="Junghare M."/>
            <person name="Carmona M."/>
            <person name="Faoro H."/>
            <person name="Cruz L.M."/>
            <person name="Battistoni F."/>
            <person name="De Souza E."/>
            <person name="Pedrosa F."/>
            <person name="Chen W.-M."/>
            <person name="Poole P.S."/>
            <person name="Dixon R.A."/>
            <person name="James E.K."/>
        </authorList>
    </citation>
    <scope>NUCLEOTIDE SEQUENCE</scope>
    <source>
        <strain evidence="3">U120</strain>
    </source>
</reference>
<keyword evidence="4" id="KW-1185">Reference proteome</keyword>
<dbReference type="Gene3D" id="1.50.10.10">
    <property type="match status" value="1"/>
</dbReference>